<gene>
    <name evidence="1" type="ORF">TSOC_001412</name>
</gene>
<dbReference type="Proteomes" id="UP000236333">
    <property type="component" value="Unassembled WGS sequence"/>
</dbReference>
<feature type="non-terminal residue" evidence="1">
    <location>
        <position position="1"/>
    </location>
</feature>
<name>A0A2J8AGU2_9CHLO</name>
<comment type="caution">
    <text evidence="1">The sequence shown here is derived from an EMBL/GenBank/DDBJ whole genome shotgun (WGS) entry which is preliminary data.</text>
</comment>
<feature type="non-terminal residue" evidence="1">
    <location>
        <position position="133"/>
    </location>
</feature>
<proteinExistence type="predicted"/>
<evidence type="ECO:0000313" key="2">
    <source>
        <dbReference type="Proteomes" id="UP000236333"/>
    </source>
</evidence>
<protein>
    <submittedName>
        <fullName evidence="1">Uncharacterized protein</fullName>
    </submittedName>
</protein>
<reference evidence="1 2" key="1">
    <citation type="journal article" date="2017" name="Mol. Biol. Evol.">
        <title>The 4-celled Tetrabaena socialis nuclear genome reveals the essential components for genetic control of cell number at the origin of multicellularity in the volvocine lineage.</title>
        <authorList>
            <person name="Featherston J."/>
            <person name="Arakaki Y."/>
            <person name="Hanschen E.R."/>
            <person name="Ferris P.J."/>
            <person name="Michod R.E."/>
            <person name="Olson B.J.S.C."/>
            <person name="Nozaki H."/>
            <person name="Durand P.M."/>
        </authorList>
    </citation>
    <scope>NUCLEOTIDE SEQUENCE [LARGE SCALE GENOMIC DNA]</scope>
    <source>
        <strain evidence="1 2">NIES-571</strain>
    </source>
</reference>
<organism evidence="1 2">
    <name type="scientific">Tetrabaena socialis</name>
    <dbReference type="NCBI Taxonomy" id="47790"/>
    <lineage>
        <taxon>Eukaryota</taxon>
        <taxon>Viridiplantae</taxon>
        <taxon>Chlorophyta</taxon>
        <taxon>core chlorophytes</taxon>
        <taxon>Chlorophyceae</taxon>
        <taxon>CS clade</taxon>
        <taxon>Chlamydomonadales</taxon>
        <taxon>Tetrabaenaceae</taxon>
        <taxon>Tetrabaena</taxon>
    </lineage>
</organism>
<dbReference type="EMBL" id="PGGS01000023">
    <property type="protein sequence ID" value="PNH11716.1"/>
    <property type="molecule type" value="Genomic_DNA"/>
</dbReference>
<keyword evidence="2" id="KW-1185">Reference proteome</keyword>
<accession>A0A2J8AGU2</accession>
<sequence length="133" mass="13491">GAKPELVAAASALHGMGAAGLAAAGRQGSVAPEATLPVIAQLHRGSGGRALSALALQTYADASAAQREALLAGEFFMPCLSAAATGRALEELHLDRCARMEPTWRDGARCAMLMVSRVKPLSSGGSLPLVVGR</sequence>
<evidence type="ECO:0000313" key="1">
    <source>
        <dbReference type="EMBL" id="PNH11716.1"/>
    </source>
</evidence>
<dbReference type="AlphaFoldDB" id="A0A2J8AGU2"/>
<dbReference type="OrthoDB" id="555453at2759"/>